<dbReference type="OrthoDB" id="9996826at2"/>
<evidence type="ECO:0000256" key="1">
    <source>
        <dbReference type="SAM" id="MobiDB-lite"/>
    </source>
</evidence>
<dbReference type="RefSeq" id="WP_158583052.1">
    <property type="nucleotide sequence ID" value="NZ_QYZP01000001.1"/>
</dbReference>
<feature type="compositionally biased region" description="Low complexity" evidence="1">
    <location>
        <begin position="279"/>
        <end position="290"/>
    </location>
</feature>
<evidence type="ECO:0000256" key="2">
    <source>
        <dbReference type="SAM" id="Phobius"/>
    </source>
</evidence>
<keyword evidence="2" id="KW-0472">Membrane</keyword>
<feature type="compositionally biased region" description="Pro residues" evidence="1">
    <location>
        <begin position="117"/>
        <end position="132"/>
    </location>
</feature>
<evidence type="ECO:0000256" key="3">
    <source>
        <dbReference type="SAM" id="SignalP"/>
    </source>
</evidence>
<feature type="transmembrane region" description="Helical" evidence="2">
    <location>
        <begin position="345"/>
        <end position="365"/>
    </location>
</feature>
<sequence>MLSGSSGGPVRFPVRIFSALALTAGLMLSSAGVALATEGPEETQTFSEADEETSPTPSPTEGTEDPQVNDDEVTDDPQGEEDEVGDDTAEGEGDDLEENGGSTFDEDEDEAATLSPTPTPPTPTPTPTPPQGPEVDVNCTNITIEAGQSARITCSTDPAGATLSLGTTSSQIGGTITVEGNQVQYQAPIEGSGEDNFTVIARAPDYDDGRTGLTVRVTPPTGGTDSPAPTAPTETLPPSPSPSPNSTTSAPPEEASTPPQNTENNAIPPTEETPPEAENPPANEPTASAPPNTPDAPEPEDDLVLPVPGMPNLPELAIPSVILEPEPEATDDHHYDSLAATGTSAAFGAAGLGVLTLALGAGMLLTSRRLR</sequence>
<feature type="region of interest" description="Disordered" evidence="1">
    <location>
        <begin position="203"/>
        <end position="305"/>
    </location>
</feature>
<organism evidence="4 5">
    <name type="scientific">Nesterenkonia natronophila</name>
    <dbReference type="NCBI Taxonomy" id="2174932"/>
    <lineage>
        <taxon>Bacteria</taxon>
        <taxon>Bacillati</taxon>
        <taxon>Actinomycetota</taxon>
        <taxon>Actinomycetes</taxon>
        <taxon>Micrococcales</taxon>
        <taxon>Micrococcaceae</taxon>
        <taxon>Nesterenkonia</taxon>
    </lineage>
</organism>
<proteinExistence type="predicted"/>
<protein>
    <recommendedName>
        <fullName evidence="6">Gram-positive cocci surface proteins LPxTG domain-containing protein</fullName>
    </recommendedName>
</protein>
<feature type="signal peptide" evidence="3">
    <location>
        <begin position="1"/>
        <end position="36"/>
    </location>
</feature>
<feature type="compositionally biased region" description="Low complexity" evidence="1">
    <location>
        <begin position="244"/>
        <end position="254"/>
    </location>
</feature>
<accession>A0A3A4G3C4</accession>
<comment type="caution">
    <text evidence="4">The sequence shown here is derived from an EMBL/GenBank/DDBJ whole genome shotgun (WGS) entry which is preliminary data.</text>
</comment>
<reference evidence="4 5" key="1">
    <citation type="submission" date="2018-09" db="EMBL/GenBank/DDBJ databases">
        <title>Nesterenkonia natronophila sp. nov., an alkaliphilic actinobacteriume isolated from a soda lake, and emended description of the genus Nesterenkonia.</title>
        <authorList>
            <person name="Menes R.J."/>
            <person name="Iriarte A."/>
        </authorList>
    </citation>
    <scope>NUCLEOTIDE SEQUENCE [LARGE SCALE GENOMIC DNA]</scope>
    <source>
        <strain evidence="4 5">M8</strain>
    </source>
</reference>
<dbReference type="Proteomes" id="UP000266615">
    <property type="component" value="Unassembled WGS sequence"/>
</dbReference>
<feature type="compositionally biased region" description="Low complexity" evidence="1">
    <location>
        <begin position="261"/>
        <end position="270"/>
    </location>
</feature>
<evidence type="ECO:0000313" key="4">
    <source>
        <dbReference type="EMBL" id="RJN32769.1"/>
    </source>
</evidence>
<feature type="region of interest" description="Disordered" evidence="1">
    <location>
        <begin position="35"/>
        <end position="137"/>
    </location>
</feature>
<keyword evidence="5" id="KW-1185">Reference proteome</keyword>
<gene>
    <name evidence="4" type="ORF">D3250_02810</name>
</gene>
<feature type="compositionally biased region" description="Acidic residues" evidence="1">
    <location>
        <begin position="62"/>
        <end position="111"/>
    </location>
</feature>
<keyword evidence="2" id="KW-0812">Transmembrane</keyword>
<dbReference type="AlphaFoldDB" id="A0A3A4G3C4"/>
<evidence type="ECO:0000313" key="5">
    <source>
        <dbReference type="Proteomes" id="UP000266615"/>
    </source>
</evidence>
<keyword evidence="3" id="KW-0732">Signal</keyword>
<keyword evidence="2" id="KW-1133">Transmembrane helix</keyword>
<name>A0A3A4G3C4_9MICC</name>
<dbReference type="EMBL" id="QYZP01000001">
    <property type="protein sequence ID" value="RJN32769.1"/>
    <property type="molecule type" value="Genomic_DNA"/>
</dbReference>
<feature type="chain" id="PRO_5017468049" description="Gram-positive cocci surface proteins LPxTG domain-containing protein" evidence="3">
    <location>
        <begin position="37"/>
        <end position="371"/>
    </location>
</feature>
<dbReference type="PRINTS" id="PR01217">
    <property type="entry name" value="PRICHEXTENSN"/>
</dbReference>
<evidence type="ECO:0008006" key="6">
    <source>
        <dbReference type="Google" id="ProtNLM"/>
    </source>
</evidence>